<evidence type="ECO:0000313" key="2">
    <source>
        <dbReference type="Proteomes" id="UP000053354"/>
    </source>
</evidence>
<dbReference type="Proteomes" id="UP000053354">
    <property type="component" value="Chromosome"/>
</dbReference>
<proteinExistence type="predicted"/>
<sequence length="586" mass="67704">MTNPYIKYLQSMNNASSSNDNAIAESQITSSYYDHIRIERELGTYLIDTIKEKPSVILLTGHAGDGKTGLLHQILRTLSVIRPQDNLKIKDVRYIEQLSSSLLYVKDMSELSLLEQVAYLEEGFEVKAQGGSAIIISNTGPLIEAFKEYAKGIASNADLDAIEMDLLKMMDNNGGEAEFIGKQEVVLINLARIDNTDLVPKLFENILQPELWSPCQTCNVAKSCPIYNNYNTIQKNKESVTNFIEAFYRWLYETDKRLTIRQILAHLTYSITGNLDCRTLNIKKTEDNLFNYHFANLFFGYIGIESSNDAQKIKAIQEIQSLRIDEKDLPHNYDIFVRNDFSKFKNEVRHLTENFWTNEMRFYNRNTSNLYSEEKPYLLRKALRRMQVLFGEYLVEEQNKLLGKVFVPIFPDYLRMREEPFKKRDLRNLEYMVIRALKSIINGNNEDLNDEEILYLPLKRSDGEAQDVQLLLGKVETNEISIVQKKIESKFDDKVSFYQVELKFSEIEESFPLSLLLLDYFDNIARGSISTKLNPSLSHGVDKMKAKIYKAYKFSDTNGEIKVLVKTSRGPLLINMDLDDESLYVK</sequence>
<evidence type="ECO:0000313" key="1">
    <source>
        <dbReference type="EMBL" id="ANU27081.1"/>
    </source>
</evidence>
<dbReference type="EMBL" id="CP016540">
    <property type="protein sequence ID" value="ANU27081.1"/>
    <property type="molecule type" value="Genomic_DNA"/>
</dbReference>
<keyword evidence="2" id="KW-1185">Reference proteome</keyword>
<accession>A0A1B1S1L6</accession>
<dbReference type="STRING" id="1302659.I858_008765"/>
<dbReference type="AlphaFoldDB" id="A0A1B1S1L6"/>
<protein>
    <recommendedName>
        <fullName evidence="3">DNA phosphorothioation-dependent restriction protein DptF</fullName>
    </recommendedName>
</protein>
<dbReference type="OrthoDB" id="9801841at2"/>
<evidence type="ECO:0008006" key="3">
    <source>
        <dbReference type="Google" id="ProtNLM"/>
    </source>
</evidence>
<organism evidence="1 2">
    <name type="scientific">Planococcus versutus</name>
    <dbReference type="NCBI Taxonomy" id="1302659"/>
    <lineage>
        <taxon>Bacteria</taxon>
        <taxon>Bacillati</taxon>
        <taxon>Bacillota</taxon>
        <taxon>Bacilli</taxon>
        <taxon>Bacillales</taxon>
        <taxon>Caryophanaceae</taxon>
        <taxon>Planococcus</taxon>
    </lineage>
</organism>
<reference evidence="1" key="1">
    <citation type="submission" date="2016-10" db="EMBL/GenBank/DDBJ databases">
        <authorList>
            <person name="See-Too W.S."/>
        </authorList>
    </citation>
    <scope>NUCLEOTIDE SEQUENCE</scope>
    <source>
        <strain evidence="1">L10.15</strain>
    </source>
</reference>
<gene>
    <name evidence="1" type="ORF">I858_008765</name>
</gene>
<name>A0A1B1S1L6_9BACL</name>
<dbReference type="KEGG" id="pll:I858_008765"/>
<dbReference type="RefSeq" id="WP_049693711.1">
    <property type="nucleotide sequence ID" value="NZ_CP016540.2"/>
</dbReference>